<organism evidence="1 2">
    <name type="scientific">Apiospora rasikravindrae</name>
    <dbReference type="NCBI Taxonomy" id="990691"/>
    <lineage>
        <taxon>Eukaryota</taxon>
        <taxon>Fungi</taxon>
        <taxon>Dikarya</taxon>
        <taxon>Ascomycota</taxon>
        <taxon>Pezizomycotina</taxon>
        <taxon>Sordariomycetes</taxon>
        <taxon>Xylariomycetidae</taxon>
        <taxon>Amphisphaeriales</taxon>
        <taxon>Apiosporaceae</taxon>
        <taxon>Apiospora</taxon>
    </lineage>
</organism>
<dbReference type="EMBL" id="JAQQWK010000014">
    <property type="protein sequence ID" value="KAK8016934.1"/>
    <property type="molecule type" value="Genomic_DNA"/>
</dbReference>
<proteinExistence type="predicted"/>
<reference evidence="1 2" key="1">
    <citation type="submission" date="2023-01" db="EMBL/GenBank/DDBJ databases">
        <title>Analysis of 21 Apiospora genomes using comparative genomics revels a genus with tremendous synthesis potential of carbohydrate active enzymes and secondary metabolites.</title>
        <authorList>
            <person name="Sorensen T."/>
        </authorList>
    </citation>
    <scope>NUCLEOTIDE SEQUENCE [LARGE SCALE GENOMIC DNA]</scope>
    <source>
        <strain evidence="1 2">CBS 33761</strain>
    </source>
</reference>
<keyword evidence="2" id="KW-1185">Reference proteome</keyword>
<name>A0ABR1RPN5_9PEZI</name>
<accession>A0ABR1RPN5</accession>
<evidence type="ECO:0000313" key="2">
    <source>
        <dbReference type="Proteomes" id="UP001444661"/>
    </source>
</evidence>
<sequence length="240" mass="27607">MKTPDSDADIDVESWVLEETNILENTFRFTDVTGSYDANSAEFKPLGDEPFSYNIVGLTGCTAMVLLSKRGIYIAHYFENIAFNKDRNSPYKSQQTAFLHTVQQGLRRGRLNEQVSLASNAIAIDDDSLHGFLIIPKTGPGNDNTQIVEDPYREWWEKIKTTVGSILPRLNDPGRWHEYKYAPQQEEQIVRDEQGEAIYEPIWATSSGRVLFKYDPDHNGRKKTLLYFEKERMEAANMEW</sequence>
<comment type="caution">
    <text evidence="1">The sequence shown here is derived from an EMBL/GenBank/DDBJ whole genome shotgun (WGS) entry which is preliminary data.</text>
</comment>
<protein>
    <submittedName>
        <fullName evidence="1">Uncharacterized protein</fullName>
    </submittedName>
</protein>
<evidence type="ECO:0000313" key="1">
    <source>
        <dbReference type="EMBL" id="KAK8016934.1"/>
    </source>
</evidence>
<gene>
    <name evidence="1" type="ORF">PG993_015123</name>
</gene>
<dbReference type="Proteomes" id="UP001444661">
    <property type="component" value="Unassembled WGS sequence"/>
</dbReference>